<feature type="non-terminal residue" evidence="2">
    <location>
        <position position="30"/>
    </location>
</feature>
<protein>
    <submittedName>
        <fullName evidence="2">Uncharacterized protein</fullName>
    </submittedName>
</protein>
<reference evidence="2 3" key="1">
    <citation type="journal article" date="2018" name="Front. Plant Sci.">
        <title>Red Clover (Trifolium pratense) and Zigzag Clover (T. medium) - A Picture of Genomic Similarities and Differences.</title>
        <authorList>
            <person name="Dluhosova J."/>
            <person name="Istvanek J."/>
            <person name="Nedelnik J."/>
            <person name="Repkova J."/>
        </authorList>
    </citation>
    <scope>NUCLEOTIDE SEQUENCE [LARGE SCALE GENOMIC DNA]</scope>
    <source>
        <strain evidence="3">cv. 10/8</strain>
        <tissue evidence="2">Leaf</tissue>
    </source>
</reference>
<comment type="caution">
    <text evidence="2">The sequence shown here is derived from an EMBL/GenBank/DDBJ whole genome shotgun (WGS) entry which is preliminary data.</text>
</comment>
<evidence type="ECO:0000256" key="1">
    <source>
        <dbReference type="SAM" id="MobiDB-lite"/>
    </source>
</evidence>
<dbReference type="Proteomes" id="UP000265520">
    <property type="component" value="Unassembled WGS sequence"/>
</dbReference>
<keyword evidence="3" id="KW-1185">Reference proteome</keyword>
<proteinExistence type="predicted"/>
<evidence type="ECO:0000313" key="3">
    <source>
        <dbReference type="Proteomes" id="UP000265520"/>
    </source>
</evidence>
<organism evidence="2 3">
    <name type="scientific">Trifolium medium</name>
    <dbReference type="NCBI Taxonomy" id="97028"/>
    <lineage>
        <taxon>Eukaryota</taxon>
        <taxon>Viridiplantae</taxon>
        <taxon>Streptophyta</taxon>
        <taxon>Embryophyta</taxon>
        <taxon>Tracheophyta</taxon>
        <taxon>Spermatophyta</taxon>
        <taxon>Magnoliopsida</taxon>
        <taxon>eudicotyledons</taxon>
        <taxon>Gunneridae</taxon>
        <taxon>Pentapetalae</taxon>
        <taxon>rosids</taxon>
        <taxon>fabids</taxon>
        <taxon>Fabales</taxon>
        <taxon>Fabaceae</taxon>
        <taxon>Papilionoideae</taxon>
        <taxon>50 kb inversion clade</taxon>
        <taxon>NPAAA clade</taxon>
        <taxon>Hologalegina</taxon>
        <taxon>IRL clade</taxon>
        <taxon>Trifolieae</taxon>
        <taxon>Trifolium</taxon>
    </lineage>
</organism>
<evidence type="ECO:0000313" key="2">
    <source>
        <dbReference type="EMBL" id="MCI75403.1"/>
    </source>
</evidence>
<feature type="region of interest" description="Disordered" evidence="1">
    <location>
        <begin position="1"/>
        <end position="30"/>
    </location>
</feature>
<sequence length="30" mass="3351">MAFEATTKYRYNVSPSTGRVKTEGSDNARL</sequence>
<dbReference type="EMBL" id="LXQA010882019">
    <property type="protein sequence ID" value="MCI75403.1"/>
    <property type="molecule type" value="Genomic_DNA"/>
</dbReference>
<dbReference type="AlphaFoldDB" id="A0A392UP32"/>
<accession>A0A392UP32</accession>
<name>A0A392UP32_9FABA</name>
<feature type="compositionally biased region" description="Basic and acidic residues" evidence="1">
    <location>
        <begin position="20"/>
        <end position="30"/>
    </location>
</feature>